<dbReference type="AlphaFoldDB" id="A0AAV4NXW0"/>
<dbReference type="GO" id="GO:0000226">
    <property type="term" value="P:microtubule cytoskeleton organization"/>
    <property type="evidence" value="ECO:0007669"/>
    <property type="project" value="TreeGrafter"/>
</dbReference>
<dbReference type="InterPro" id="IPR022577">
    <property type="entry name" value="TBCD_C"/>
</dbReference>
<evidence type="ECO:0000259" key="4">
    <source>
        <dbReference type="Pfam" id="PF12612"/>
    </source>
</evidence>
<dbReference type="Pfam" id="PF23579">
    <property type="entry name" value="ARM_TBCD"/>
    <property type="match status" value="1"/>
</dbReference>
<dbReference type="EMBL" id="BPLR01003829">
    <property type="protein sequence ID" value="GIX89145.1"/>
    <property type="molecule type" value="Genomic_DNA"/>
</dbReference>
<dbReference type="PANTHER" id="PTHR12658:SF0">
    <property type="entry name" value="TUBULIN-SPECIFIC CHAPERONE D"/>
    <property type="match status" value="1"/>
</dbReference>
<sequence length="924" mass="105197">MDTSRNRTSSEGNADDTDSIGLGCALEVFKEYEEIISLIVQLKTIYNDQSQSEKVTERYMYILNQYQEQPHLLDRYLDDFLNELLKVARNTENEKSLQYLAFKFLYIITKVRGYKVVLRHLPHEVSDVEPVLSLLNEQDPHDAATWETRYMLLLWMSIIVMIPFHMNRLDDTSDNSSEKKPIMQRIIDIIKLYLSVSDKAKRRCCLLAAHFITRPDVKDVYLKEYLDWSLKMLISAENGLKTYSKNWFEFLRVKIASWRYSRGKRSLTDNLAYGDVAKQMPTKEEDLDDEDYDIPDETEDIIEQLLVGLRDKDTIIRWSAAKGIGRITGRLPKELADDVVTSVLELFSLRESDSAWHGGCLALAELGRRGLIIPQHLDRVVSVVLKALIYDEQRGNFSVGAHIRDAACYVCWSFARAYDPTVLQPYVNSIAGALLVATVFDREITCRRAASAAFQENVGRQGTFPHGIEILTETDYYAVGSRHNSFLNLSVYIAQFSEYTLPLINHLLEFKINHWDTAKLSTLLSKQKSSTETIEDILGAEVLEKIRSLTFVLDQRGLFRGLGGILMRNAICLLIEKSSIAALPFHNNKELIEKWKETLDNCLQHADSSVRSSAVSALPHFLHQYYPPDSPQCHIFLKHYLEQLSSNHMDTRCGFCPCCGSFSKLHIKSWAESRRDAIKALSQVAVTVGIDSTGNENDSICQSNLDTILNTFLAGTNDYTLDSRGEIGAIVRESAMIAIQETICLVLSKEPQMLSEDIVCKIFQVILQQCTEKIDRTRAVAGNVFENLLMNNPKNLLLGFVVSVGGLTESLVKYSSSAFVSYLLSNQSNMELMKAIANDLLSILKENCQNDRIVIPLFKMMNYLLLSDIIFLTENEQSDFYDQLINLIWMCSYKSRDPQKIIAAVDLFCNLLQVFKTMRDSVIE</sequence>
<evidence type="ECO:0000313" key="7">
    <source>
        <dbReference type="Proteomes" id="UP001054945"/>
    </source>
</evidence>
<comment type="caution">
    <text evidence="6">The sequence shown here is derived from an EMBL/GenBank/DDBJ whole genome shotgun (WGS) entry which is preliminary data.</text>
</comment>
<feature type="domain" description="Tubulin-folding cofactor D C-terminal" evidence="4">
    <location>
        <begin position="794"/>
        <end position="900"/>
    </location>
</feature>
<evidence type="ECO:0000256" key="1">
    <source>
        <dbReference type="ARBA" id="ARBA00006853"/>
    </source>
</evidence>
<dbReference type="GO" id="GO:0007021">
    <property type="term" value="P:tubulin complex assembly"/>
    <property type="evidence" value="ECO:0007669"/>
    <property type="project" value="InterPro"/>
</dbReference>
<evidence type="ECO:0000256" key="3">
    <source>
        <dbReference type="ARBA" id="ARBA00023186"/>
    </source>
</evidence>
<dbReference type="Pfam" id="PF12612">
    <property type="entry name" value="TFCD_C"/>
    <property type="match status" value="2"/>
</dbReference>
<dbReference type="GO" id="GO:0007023">
    <property type="term" value="P:post-chaperonin tubulin folding pathway"/>
    <property type="evidence" value="ECO:0007669"/>
    <property type="project" value="InterPro"/>
</dbReference>
<proteinExistence type="inferred from homology"/>
<dbReference type="GO" id="GO:0016328">
    <property type="term" value="C:lateral plasma membrane"/>
    <property type="evidence" value="ECO:0007669"/>
    <property type="project" value="TreeGrafter"/>
</dbReference>
<dbReference type="InterPro" id="IPR033162">
    <property type="entry name" value="TBCD"/>
</dbReference>
<keyword evidence="7" id="KW-1185">Reference proteome</keyword>
<dbReference type="InterPro" id="IPR058033">
    <property type="entry name" value="ARM_TBCD_2nd"/>
</dbReference>
<dbReference type="InterPro" id="IPR016024">
    <property type="entry name" value="ARM-type_fold"/>
</dbReference>
<feature type="domain" description="Tubulin-folding cofactor D C-terminal" evidence="4">
    <location>
        <begin position="761"/>
        <end position="793"/>
    </location>
</feature>
<feature type="domain" description="Tubulin-folding cofactor D ARM repeats" evidence="5">
    <location>
        <begin position="241"/>
        <end position="468"/>
    </location>
</feature>
<name>A0AAV4NXW0_CAEEX</name>
<dbReference type="GO" id="GO:0070830">
    <property type="term" value="P:bicellular tight junction assembly"/>
    <property type="evidence" value="ECO:0007669"/>
    <property type="project" value="TreeGrafter"/>
</dbReference>
<dbReference type="Gene3D" id="1.25.10.10">
    <property type="entry name" value="Leucine-rich Repeat Variant"/>
    <property type="match status" value="2"/>
</dbReference>
<keyword evidence="3" id="KW-0143">Chaperone</keyword>
<dbReference type="PANTHER" id="PTHR12658">
    <property type="entry name" value="BETA-TUBULIN COFACTOR D"/>
    <property type="match status" value="1"/>
</dbReference>
<dbReference type="GO" id="GO:0005096">
    <property type="term" value="F:GTPase activator activity"/>
    <property type="evidence" value="ECO:0007669"/>
    <property type="project" value="InterPro"/>
</dbReference>
<reference evidence="6 7" key="1">
    <citation type="submission" date="2021-06" db="EMBL/GenBank/DDBJ databases">
        <title>Caerostris extrusa draft genome.</title>
        <authorList>
            <person name="Kono N."/>
            <person name="Arakawa K."/>
        </authorList>
    </citation>
    <scope>NUCLEOTIDE SEQUENCE [LARGE SCALE GENOMIC DNA]</scope>
</reference>
<organism evidence="6 7">
    <name type="scientific">Caerostris extrusa</name>
    <name type="common">Bark spider</name>
    <name type="synonym">Caerostris bankana</name>
    <dbReference type="NCBI Taxonomy" id="172846"/>
    <lineage>
        <taxon>Eukaryota</taxon>
        <taxon>Metazoa</taxon>
        <taxon>Ecdysozoa</taxon>
        <taxon>Arthropoda</taxon>
        <taxon>Chelicerata</taxon>
        <taxon>Arachnida</taxon>
        <taxon>Araneae</taxon>
        <taxon>Araneomorphae</taxon>
        <taxon>Entelegynae</taxon>
        <taxon>Araneoidea</taxon>
        <taxon>Araneidae</taxon>
        <taxon>Caerostris</taxon>
    </lineage>
</organism>
<dbReference type="SUPFAM" id="SSF48371">
    <property type="entry name" value="ARM repeat"/>
    <property type="match status" value="1"/>
</dbReference>
<dbReference type="InterPro" id="IPR011989">
    <property type="entry name" value="ARM-like"/>
</dbReference>
<gene>
    <name evidence="6" type="primary">Tbcd</name>
    <name evidence="6" type="ORF">CEXT_328561</name>
</gene>
<dbReference type="Proteomes" id="UP001054945">
    <property type="component" value="Unassembled WGS sequence"/>
</dbReference>
<evidence type="ECO:0000313" key="6">
    <source>
        <dbReference type="EMBL" id="GIX89145.1"/>
    </source>
</evidence>
<dbReference type="Pfam" id="PF25767">
    <property type="entry name" value="ARM_TBCD_2nd"/>
    <property type="match status" value="1"/>
</dbReference>
<comment type="similarity">
    <text evidence="1">Belongs to the TBCD family.</text>
</comment>
<dbReference type="GO" id="GO:0034333">
    <property type="term" value="P:adherens junction assembly"/>
    <property type="evidence" value="ECO:0007669"/>
    <property type="project" value="TreeGrafter"/>
</dbReference>
<evidence type="ECO:0000259" key="5">
    <source>
        <dbReference type="Pfam" id="PF25767"/>
    </source>
</evidence>
<accession>A0AAV4NXW0</accession>
<protein>
    <recommendedName>
        <fullName evidence="2">Tubulin-specific chaperone D</fullName>
    </recommendedName>
</protein>
<dbReference type="GO" id="GO:0048487">
    <property type="term" value="F:beta-tubulin binding"/>
    <property type="evidence" value="ECO:0007669"/>
    <property type="project" value="InterPro"/>
</dbReference>
<evidence type="ECO:0000256" key="2">
    <source>
        <dbReference type="ARBA" id="ARBA00015003"/>
    </source>
</evidence>